<proteinExistence type="predicted"/>
<dbReference type="InterPro" id="IPR010496">
    <property type="entry name" value="AL/BT2_dom"/>
</dbReference>
<evidence type="ECO:0000259" key="3">
    <source>
        <dbReference type="Pfam" id="PF06439"/>
    </source>
</evidence>
<organism evidence="4 5">
    <name type="scientific">Hufsiella ginkgonis</name>
    <dbReference type="NCBI Taxonomy" id="2695274"/>
    <lineage>
        <taxon>Bacteria</taxon>
        <taxon>Pseudomonadati</taxon>
        <taxon>Bacteroidota</taxon>
        <taxon>Sphingobacteriia</taxon>
        <taxon>Sphingobacteriales</taxon>
        <taxon>Sphingobacteriaceae</taxon>
        <taxon>Hufsiella</taxon>
    </lineage>
</organism>
<evidence type="ECO:0000313" key="4">
    <source>
        <dbReference type="EMBL" id="MXV17269.1"/>
    </source>
</evidence>
<feature type="signal peptide" evidence="2">
    <location>
        <begin position="1"/>
        <end position="24"/>
    </location>
</feature>
<evidence type="ECO:0000256" key="2">
    <source>
        <dbReference type="SAM" id="SignalP"/>
    </source>
</evidence>
<evidence type="ECO:0000256" key="1">
    <source>
        <dbReference type="SAM" id="MobiDB-lite"/>
    </source>
</evidence>
<dbReference type="Proteomes" id="UP000451233">
    <property type="component" value="Unassembled WGS sequence"/>
</dbReference>
<sequence length="273" mass="29622">MNSHHLKCLSAVAAGLLLAVTANAQQTPAASQTPPRRGNPADTEEWEPVPKVVLPGKTFSDAPSDALILFDGKNMDQWVTTKDKSAVKWDIAKGVLTVNKATGGGNIETKQAFKNYQLHLEWKVPANVTGEGQGRGNSGLFLASTGGGDAGYEVQIMDSYNNENKTYVNGMAGAVYKQFIPLANPARKNGEWNVYDVAWTAPTFNEDGTLKTAAHVTVFFNGVLVQNNVELLGETLYIGKPVYKKYDTAPIKLQAHGDKSEPVSFRNIWIRGL</sequence>
<dbReference type="AlphaFoldDB" id="A0A7K1Y2M9"/>
<evidence type="ECO:0000313" key="5">
    <source>
        <dbReference type="Proteomes" id="UP000451233"/>
    </source>
</evidence>
<name>A0A7K1Y2M9_9SPHI</name>
<dbReference type="RefSeq" id="WP_160908261.1">
    <property type="nucleotide sequence ID" value="NZ_WVHS01000004.1"/>
</dbReference>
<accession>A0A7K1Y2M9</accession>
<keyword evidence="2" id="KW-0732">Signal</keyword>
<feature type="compositionally biased region" description="Polar residues" evidence="1">
    <location>
        <begin position="25"/>
        <end position="34"/>
    </location>
</feature>
<feature type="chain" id="PRO_5029613611" evidence="2">
    <location>
        <begin position="25"/>
        <end position="273"/>
    </location>
</feature>
<feature type="domain" description="3-keto-alpha-glucoside-1,2-lyase/3-keto-2-hydroxy-glucal hydratase" evidence="3">
    <location>
        <begin position="69"/>
        <end position="271"/>
    </location>
</feature>
<feature type="region of interest" description="Disordered" evidence="1">
    <location>
        <begin position="25"/>
        <end position="48"/>
    </location>
</feature>
<comment type="caution">
    <text evidence="4">The sequence shown here is derived from an EMBL/GenBank/DDBJ whole genome shotgun (WGS) entry which is preliminary data.</text>
</comment>
<dbReference type="GO" id="GO:0016787">
    <property type="term" value="F:hydrolase activity"/>
    <property type="evidence" value="ECO:0007669"/>
    <property type="project" value="InterPro"/>
</dbReference>
<gene>
    <name evidence="4" type="ORF">GS398_18375</name>
</gene>
<reference evidence="4 5" key="1">
    <citation type="submission" date="2019-11" db="EMBL/GenBank/DDBJ databases">
        <title>Pedobacter sp. HMF7056 Genome sequencing and assembly.</title>
        <authorList>
            <person name="Kang H."/>
            <person name="Kim H."/>
            <person name="Joh K."/>
        </authorList>
    </citation>
    <scope>NUCLEOTIDE SEQUENCE [LARGE SCALE GENOMIC DNA]</scope>
    <source>
        <strain evidence="4 5">HMF7056</strain>
    </source>
</reference>
<dbReference type="Pfam" id="PF06439">
    <property type="entry name" value="3keto-disac_hyd"/>
    <property type="match status" value="1"/>
</dbReference>
<dbReference type="EMBL" id="WVHS01000004">
    <property type="protein sequence ID" value="MXV17269.1"/>
    <property type="molecule type" value="Genomic_DNA"/>
</dbReference>
<keyword evidence="5" id="KW-1185">Reference proteome</keyword>
<dbReference type="Gene3D" id="2.60.120.560">
    <property type="entry name" value="Exo-inulinase, domain 1"/>
    <property type="match status" value="1"/>
</dbReference>
<protein>
    <submittedName>
        <fullName evidence="4">DUF1080 domain-containing protein</fullName>
    </submittedName>
</protein>